<comment type="caution">
    <text evidence="8">The sequence shown here is derived from an EMBL/GenBank/DDBJ whole genome shotgun (WGS) entry which is preliminary data.</text>
</comment>
<dbReference type="Pfam" id="PF03171">
    <property type="entry name" value="2OG-FeII_Oxy"/>
    <property type="match status" value="1"/>
</dbReference>
<dbReference type="PANTHER" id="PTHR10209">
    <property type="entry name" value="OXIDOREDUCTASE, 2OG-FE II OXYGENASE FAMILY PROTEIN"/>
    <property type="match status" value="1"/>
</dbReference>
<evidence type="ECO:0000256" key="5">
    <source>
        <dbReference type="RuleBase" id="RU003682"/>
    </source>
</evidence>
<keyword evidence="4 5" id="KW-0408">Iron</keyword>
<dbReference type="InterPro" id="IPR026992">
    <property type="entry name" value="DIOX_N"/>
</dbReference>
<dbReference type="SUPFAM" id="SSF51197">
    <property type="entry name" value="Clavaminate synthase-like"/>
    <property type="match status" value="1"/>
</dbReference>
<evidence type="ECO:0000256" key="2">
    <source>
        <dbReference type="ARBA" id="ARBA00022723"/>
    </source>
</evidence>
<proteinExistence type="inferred from homology"/>
<dbReference type="GO" id="GO:0044283">
    <property type="term" value="P:small molecule biosynthetic process"/>
    <property type="evidence" value="ECO:0007669"/>
    <property type="project" value="UniProtKB-ARBA"/>
</dbReference>
<dbReference type="InterPro" id="IPR044861">
    <property type="entry name" value="IPNS-like_FE2OG_OXY"/>
</dbReference>
<keyword evidence="2 5" id="KW-0479">Metal-binding</keyword>
<evidence type="ECO:0000256" key="4">
    <source>
        <dbReference type="ARBA" id="ARBA00023004"/>
    </source>
</evidence>
<dbReference type="Pfam" id="PF14226">
    <property type="entry name" value="DIOX_N"/>
    <property type="match status" value="1"/>
</dbReference>
<evidence type="ECO:0000256" key="3">
    <source>
        <dbReference type="ARBA" id="ARBA00023002"/>
    </source>
</evidence>
<dbReference type="Proteomes" id="UP000186955">
    <property type="component" value="Unassembled WGS sequence"/>
</dbReference>
<dbReference type="PROSITE" id="PS51471">
    <property type="entry name" value="FE2OG_OXY"/>
    <property type="match status" value="1"/>
</dbReference>
<protein>
    <recommendedName>
        <fullName evidence="7">Fe2OG dioxygenase domain-containing protein</fullName>
    </recommendedName>
</protein>
<feature type="domain" description="Fe2OG dioxygenase" evidence="7">
    <location>
        <begin position="174"/>
        <end position="285"/>
    </location>
</feature>
<evidence type="ECO:0000313" key="8">
    <source>
        <dbReference type="EMBL" id="OKO92729.1"/>
    </source>
</evidence>
<dbReference type="InterPro" id="IPR005123">
    <property type="entry name" value="Oxoglu/Fe-dep_dioxygenase_dom"/>
</dbReference>
<dbReference type="OrthoDB" id="627829at2759"/>
<keyword evidence="9" id="KW-1185">Reference proteome</keyword>
<dbReference type="Gene3D" id="2.60.120.330">
    <property type="entry name" value="B-lactam Antibiotic, Isopenicillin N Synthase, Chain"/>
    <property type="match status" value="1"/>
</dbReference>
<comment type="similarity">
    <text evidence="1 5">Belongs to the iron/ascorbate-dependent oxidoreductase family.</text>
</comment>
<reference evidence="8 9" key="1">
    <citation type="submission" date="2016-10" db="EMBL/GenBank/DDBJ databases">
        <title>Genome sequence of the ascomycete fungus Penicillium subrubescens.</title>
        <authorList>
            <person name="De Vries R.P."/>
            <person name="Peng M."/>
            <person name="Dilokpimol A."/>
            <person name="Hilden K."/>
            <person name="Makela M.R."/>
            <person name="Grigoriev I."/>
            <person name="Riley R."/>
            <person name="Granchi Z."/>
        </authorList>
    </citation>
    <scope>NUCLEOTIDE SEQUENCE [LARGE SCALE GENOMIC DNA]</scope>
    <source>
        <strain evidence="8 9">CBS 132785</strain>
    </source>
</reference>
<name>A0A1Q5SXH8_9EURO</name>
<feature type="region of interest" description="Disordered" evidence="6">
    <location>
        <begin position="100"/>
        <end position="130"/>
    </location>
</feature>
<dbReference type="GO" id="GO:0016491">
    <property type="term" value="F:oxidoreductase activity"/>
    <property type="evidence" value="ECO:0007669"/>
    <property type="project" value="UniProtKB-KW"/>
</dbReference>
<evidence type="ECO:0000313" key="9">
    <source>
        <dbReference type="Proteomes" id="UP000186955"/>
    </source>
</evidence>
<dbReference type="PANTHER" id="PTHR10209:SF812">
    <property type="entry name" value="2OG-FE(II) OXYGENASE FAMILY, PUTATIVE (AFU_ORTHOLOGUE AFUA_3G14880)-RELATED"/>
    <property type="match status" value="1"/>
</dbReference>
<dbReference type="AlphaFoldDB" id="A0A1Q5SXH8"/>
<sequence>MAASSIPTVDYSLSTSPVTRPQFLSQLRDALVKVGFFYLKNHPISKFQQKDLLAQARELFQLSPEKKREIGMTRSKHFVGYVGLDDGLTLTKKDHRESYTLGYESPAPHPDEPVYRNLRGPNPWPDSSALPGFRSTTETYMIEMKRLADDFNVLVAEALDMKPTALAHLFDGTPFDRLMLAKYPLPDEDQEIQGKGKHKDASFLTFLLPGTSHGGLEALSQTNDWIPVPPVPGALIVNVGMQLEALTDGVCYAAFHRVLIRREDFVDSDGHDLGPRFSFPLFHTISLDANQSEPLEMSPHICVMARDDMARRNARVSLRRLFQAGCAGYGVFGTRLKVYPKVTQRWWPQYLDFLTPDKVPQLTAALCSGSSNP</sequence>
<dbReference type="EMBL" id="MNBE01000740">
    <property type="protein sequence ID" value="OKO92729.1"/>
    <property type="molecule type" value="Genomic_DNA"/>
</dbReference>
<dbReference type="InterPro" id="IPR027443">
    <property type="entry name" value="IPNS-like_sf"/>
</dbReference>
<evidence type="ECO:0000256" key="1">
    <source>
        <dbReference type="ARBA" id="ARBA00008056"/>
    </source>
</evidence>
<keyword evidence="3 5" id="KW-0560">Oxidoreductase</keyword>
<organism evidence="8 9">
    <name type="scientific">Penicillium subrubescens</name>
    <dbReference type="NCBI Taxonomy" id="1316194"/>
    <lineage>
        <taxon>Eukaryota</taxon>
        <taxon>Fungi</taxon>
        <taxon>Dikarya</taxon>
        <taxon>Ascomycota</taxon>
        <taxon>Pezizomycotina</taxon>
        <taxon>Eurotiomycetes</taxon>
        <taxon>Eurotiomycetidae</taxon>
        <taxon>Eurotiales</taxon>
        <taxon>Aspergillaceae</taxon>
        <taxon>Penicillium</taxon>
    </lineage>
</organism>
<evidence type="ECO:0000259" key="7">
    <source>
        <dbReference type="PROSITE" id="PS51471"/>
    </source>
</evidence>
<dbReference type="GO" id="GO:0046872">
    <property type="term" value="F:metal ion binding"/>
    <property type="evidence" value="ECO:0007669"/>
    <property type="project" value="UniProtKB-KW"/>
</dbReference>
<dbReference type="STRING" id="1316194.A0A1Q5SXH8"/>
<accession>A0A1Q5SXH8</accession>
<gene>
    <name evidence="8" type="ORF">PENSUB_12714</name>
</gene>
<evidence type="ECO:0000256" key="6">
    <source>
        <dbReference type="SAM" id="MobiDB-lite"/>
    </source>
</evidence>